<evidence type="ECO:0000259" key="6">
    <source>
        <dbReference type="PROSITE" id="PS50048"/>
    </source>
</evidence>
<dbReference type="GO" id="GO:0003677">
    <property type="term" value="F:DNA binding"/>
    <property type="evidence" value="ECO:0007669"/>
    <property type="project" value="UniProtKB-KW"/>
</dbReference>
<dbReference type="PROSITE" id="PS50048">
    <property type="entry name" value="ZN2_CY6_FUNGAL_2"/>
    <property type="match status" value="1"/>
</dbReference>
<feature type="compositionally biased region" description="Polar residues" evidence="5">
    <location>
        <begin position="146"/>
        <end position="168"/>
    </location>
</feature>
<keyword evidence="4" id="KW-0539">Nucleus</keyword>
<keyword evidence="8" id="KW-1185">Reference proteome</keyword>
<dbReference type="AlphaFoldDB" id="A0A5C3MPS6"/>
<evidence type="ECO:0000256" key="2">
    <source>
        <dbReference type="ARBA" id="ARBA00022723"/>
    </source>
</evidence>
<organism evidence="7 8">
    <name type="scientific">Heliocybe sulcata</name>
    <dbReference type="NCBI Taxonomy" id="5364"/>
    <lineage>
        <taxon>Eukaryota</taxon>
        <taxon>Fungi</taxon>
        <taxon>Dikarya</taxon>
        <taxon>Basidiomycota</taxon>
        <taxon>Agaricomycotina</taxon>
        <taxon>Agaricomycetes</taxon>
        <taxon>Gloeophyllales</taxon>
        <taxon>Gloeophyllaceae</taxon>
        <taxon>Heliocybe</taxon>
    </lineage>
</organism>
<dbReference type="GO" id="GO:0000981">
    <property type="term" value="F:DNA-binding transcription factor activity, RNA polymerase II-specific"/>
    <property type="evidence" value="ECO:0007669"/>
    <property type="project" value="InterPro"/>
</dbReference>
<dbReference type="InterPro" id="IPR050987">
    <property type="entry name" value="AtrR-like"/>
</dbReference>
<evidence type="ECO:0000256" key="5">
    <source>
        <dbReference type="SAM" id="MobiDB-lite"/>
    </source>
</evidence>
<feature type="compositionally biased region" description="Basic and acidic residues" evidence="5">
    <location>
        <begin position="239"/>
        <end position="255"/>
    </location>
</feature>
<evidence type="ECO:0000256" key="4">
    <source>
        <dbReference type="ARBA" id="ARBA00023242"/>
    </source>
</evidence>
<dbReference type="Proteomes" id="UP000305948">
    <property type="component" value="Unassembled WGS sequence"/>
</dbReference>
<dbReference type="InterPro" id="IPR007219">
    <property type="entry name" value="XnlR_reg_dom"/>
</dbReference>
<protein>
    <recommendedName>
        <fullName evidence="6">Zn(2)-C6 fungal-type domain-containing protein</fullName>
    </recommendedName>
</protein>
<dbReference type="STRING" id="5364.A0A5C3MPS6"/>
<dbReference type="SMART" id="SM00066">
    <property type="entry name" value="GAL4"/>
    <property type="match status" value="1"/>
</dbReference>
<dbReference type="OrthoDB" id="25921at2759"/>
<feature type="compositionally biased region" description="Polar residues" evidence="5">
    <location>
        <begin position="736"/>
        <end position="755"/>
    </location>
</feature>
<dbReference type="Gene3D" id="4.10.240.10">
    <property type="entry name" value="Zn(2)-C6 fungal-type DNA-binding domain"/>
    <property type="match status" value="1"/>
</dbReference>
<sequence>MSEEPSAEKPSSSVLKERRFKLSRACDRCRRRRIKCDEGHPCQACLNSNSACTFEEPGKRSHPHKSKRTATLEDRMHHLESLIQAIPPSVFAAAMASSSSQAPSIDPRNSPHTSFAASTHTYPSGVPPNAFPLTNPSTHFMRGRSGSRQSSPTDTLGTLMGSGSQPNLRASMAPTADDLAEETARMSLSASYLYLDDEGYTRWQGETSGMPLLDLLVDRSATTTKREEREASPQTSWSDPKEHATTGDWFPDRTPRRTDINPEMLWKLITSIISPDLMDSLVQCYLSTSYYLLPFLHVPTFLADYGNPQKWGEPGFAAFIVAICCLSSRHIDDPRVRADPNDGVSAGTQWFELFARLRTLPTADRPTLYTIQAVLVAGVYAVGLGKLSRAFALLSESITLSIDAGLHRSADAYDIFDPVEEEVRKRTFWAVYLWDKQACAHFGRPPMIRLRDCDTSMPSKVDDEYITREGVGAQPPEIEPRMSAFVSILQMFVVLESVLDAPPSHKLSEQCSFMARATSILSGFKRPRDMRDEEVLLDEVSRNVPPHWAHSVETMASDDVIRVTQAERLHCVEQFIRMLIHRHRFSERVAERTYNGSEEEQSEEELEAMRAAHAAALQIVSAHLHVATKGLMTYYGVHVIHQLTQAGRTLVAILVNSHHDAMRPLVGPALEALRSCVGLLRRFSGRYVCGMRSGDLMEEFCRLTQIPLDSPARAAEGTNNTRPSWMKPVRKKTPSAVRSNGSSSDTASQHNSPEDFSSEMFLDGVVASPGPIASAFSPKNPGRQDTQSPYSFMAPTMQGRTSDPSIPMSPNDFMALLNDGGLDMASLFSSGPADFMSPGMMADSPVASGGVFASPISPSANGNGLMGVFPP</sequence>
<dbReference type="Pfam" id="PF00172">
    <property type="entry name" value="Zn_clus"/>
    <property type="match status" value="1"/>
</dbReference>
<keyword evidence="2" id="KW-0479">Metal-binding</keyword>
<dbReference type="EMBL" id="ML213524">
    <property type="protein sequence ID" value="TFK47399.1"/>
    <property type="molecule type" value="Genomic_DNA"/>
</dbReference>
<dbReference type="PANTHER" id="PTHR46910:SF3">
    <property type="entry name" value="HALOTOLERANCE PROTEIN 9-RELATED"/>
    <property type="match status" value="1"/>
</dbReference>
<feature type="region of interest" description="Disordered" evidence="5">
    <location>
        <begin position="221"/>
        <end position="255"/>
    </location>
</feature>
<evidence type="ECO:0000313" key="8">
    <source>
        <dbReference type="Proteomes" id="UP000305948"/>
    </source>
</evidence>
<dbReference type="GO" id="GO:0005634">
    <property type="term" value="C:nucleus"/>
    <property type="evidence" value="ECO:0007669"/>
    <property type="project" value="UniProtKB-SubCell"/>
</dbReference>
<keyword evidence="3" id="KW-0238">DNA-binding</keyword>
<dbReference type="PROSITE" id="PS00463">
    <property type="entry name" value="ZN2_CY6_FUNGAL_1"/>
    <property type="match status" value="1"/>
</dbReference>
<evidence type="ECO:0000256" key="1">
    <source>
        <dbReference type="ARBA" id="ARBA00004123"/>
    </source>
</evidence>
<dbReference type="SUPFAM" id="SSF57701">
    <property type="entry name" value="Zn2/Cys6 DNA-binding domain"/>
    <property type="match status" value="1"/>
</dbReference>
<dbReference type="InterPro" id="IPR001138">
    <property type="entry name" value="Zn2Cys6_DnaBD"/>
</dbReference>
<reference evidence="7 8" key="1">
    <citation type="journal article" date="2019" name="Nat. Ecol. Evol.">
        <title>Megaphylogeny resolves global patterns of mushroom evolution.</title>
        <authorList>
            <person name="Varga T."/>
            <person name="Krizsan K."/>
            <person name="Foldi C."/>
            <person name="Dima B."/>
            <person name="Sanchez-Garcia M."/>
            <person name="Sanchez-Ramirez S."/>
            <person name="Szollosi G.J."/>
            <person name="Szarkandi J.G."/>
            <person name="Papp V."/>
            <person name="Albert L."/>
            <person name="Andreopoulos W."/>
            <person name="Angelini C."/>
            <person name="Antonin V."/>
            <person name="Barry K.W."/>
            <person name="Bougher N.L."/>
            <person name="Buchanan P."/>
            <person name="Buyck B."/>
            <person name="Bense V."/>
            <person name="Catcheside P."/>
            <person name="Chovatia M."/>
            <person name="Cooper J."/>
            <person name="Damon W."/>
            <person name="Desjardin D."/>
            <person name="Finy P."/>
            <person name="Geml J."/>
            <person name="Haridas S."/>
            <person name="Hughes K."/>
            <person name="Justo A."/>
            <person name="Karasinski D."/>
            <person name="Kautmanova I."/>
            <person name="Kiss B."/>
            <person name="Kocsube S."/>
            <person name="Kotiranta H."/>
            <person name="LaButti K.M."/>
            <person name="Lechner B.E."/>
            <person name="Liimatainen K."/>
            <person name="Lipzen A."/>
            <person name="Lukacs Z."/>
            <person name="Mihaltcheva S."/>
            <person name="Morgado L.N."/>
            <person name="Niskanen T."/>
            <person name="Noordeloos M.E."/>
            <person name="Ohm R.A."/>
            <person name="Ortiz-Santana B."/>
            <person name="Ovrebo C."/>
            <person name="Racz N."/>
            <person name="Riley R."/>
            <person name="Savchenko A."/>
            <person name="Shiryaev A."/>
            <person name="Soop K."/>
            <person name="Spirin V."/>
            <person name="Szebenyi C."/>
            <person name="Tomsovsky M."/>
            <person name="Tulloss R.E."/>
            <person name="Uehling J."/>
            <person name="Grigoriev I.V."/>
            <person name="Vagvolgyi C."/>
            <person name="Papp T."/>
            <person name="Martin F.M."/>
            <person name="Miettinen O."/>
            <person name="Hibbett D.S."/>
            <person name="Nagy L.G."/>
        </authorList>
    </citation>
    <scope>NUCLEOTIDE SEQUENCE [LARGE SCALE GENOMIC DNA]</scope>
    <source>
        <strain evidence="7 8">OMC1185</strain>
    </source>
</reference>
<dbReference type="PANTHER" id="PTHR46910">
    <property type="entry name" value="TRANSCRIPTION FACTOR PDR1"/>
    <property type="match status" value="1"/>
</dbReference>
<name>A0A5C3MPS6_9AGAM</name>
<comment type="subcellular location">
    <subcellularLocation>
        <location evidence="1">Nucleus</location>
    </subcellularLocation>
</comment>
<feature type="region of interest" description="Disordered" evidence="5">
    <location>
        <begin position="712"/>
        <end position="756"/>
    </location>
</feature>
<dbReference type="CDD" id="cd12148">
    <property type="entry name" value="fungal_TF_MHR"/>
    <property type="match status" value="1"/>
</dbReference>
<feature type="region of interest" description="Disordered" evidence="5">
    <location>
        <begin position="141"/>
        <end position="169"/>
    </location>
</feature>
<accession>A0A5C3MPS6</accession>
<dbReference type="SMART" id="SM00906">
    <property type="entry name" value="Fungal_trans"/>
    <property type="match status" value="1"/>
</dbReference>
<dbReference type="InterPro" id="IPR036864">
    <property type="entry name" value="Zn2-C6_fun-type_DNA-bd_sf"/>
</dbReference>
<evidence type="ECO:0000256" key="3">
    <source>
        <dbReference type="ARBA" id="ARBA00023125"/>
    </source>
</evidence>
<dbReference type="GO" id="GO:0006351">
    <property type="term" value="P:DNA-templated transcription"/>
    <property type="evidence" value="ECO:0007669"/>
    <property type="project" value="InterPro"/>
</dbReference>
<dbReference type="Pfam" id="PF04082">
    <property type="entry name" value="Fungal_trans"/>
    <property type="match status" value="1"/>
</dbReference>
<feature type="domain" description="Zn(2)-C6 fungal-type" evidence="6">
    <location>
        <begin position="25"/>
        <end position="54"/>
    </location>
</feature>
<proteinExistence type="predicted"/>
<dbReference type="GO" id="GO:0008270">
    <property type="term" value="F:zinc ion binding"/>
    <property type="evidence" value="ECO:0007669"/>
    <property type="project" value="InterPro"/>
</dbReference>
<gene>
    <name evidence="7" type="ORF">OE88DRAFT_1666165</name>
</gene>
<evidence type="ECO:0000313" key="7">
    <source>
        <dbReference type="EMBL" id="TFK47399.1"/>
    </source>
</evidence>